<protein>
    <submittedName>
        <fullName evidence="3">Insertion element IS110 uncharacterized 43.6 kDa protein</fullName>
    </submittedName>
</protein>
<dbReference type="GO" id="GO:0006313">
    <property type="term" value="P:DNA transposition"/>
    <property type="evidence" value="ECO:0007669"/>
    <property type="project" value="InterPro"/>
</dbReference>
<dbReference type="Proteomes" id="UP000002941">
    <property type="component" value="Unassembled WGS sequence"/>
</dbReference>
<dbReference type="AlphaFoldDB" id="J0WT92"/>
<dbReference type="GO" id="GO:0004803">
    <property type="term" value="F:transposase activity"/>
    <property type="evidence" value="ECO:0007669"/>
    <property type="project" value="InterPro"/>
</dbReference>
<dbReference type="PATRIC" id="fig|1125718.3.peg.2146"/>
<dbReference type="GO" id="GO:0003677">
    <property type="term" value="F:DNA binding"/>
    <property type="evidence" value="ECO:0007669"/>
    <property type="project" value="InterPro"/>
</dbReference>
<evidence type="ECO:0000313" key="4">
    <source>
        <dbReference type="Proteomes" id="UP000002941"/>
    </source>
</evidence>
<proteinExistence type="predicted"/>
<organism evidence="3 4">
    <name type="scientific">Actinomyces massiliensis F0489</name>
    <dbReference type="NCBI Taxonomy" id="1125718"/>
    <lineage>
        <taxon>Bacteria</taxon>
        <taxon>Bacillati</taxon>
        <taxon>Actinomycetota</taxon>
        <taxon>Actinomycetes</taxon>
        <taxon>Actinomycetales</taxon>
        <taxon>Actinomycetaceae</taxon>
        <taxon>Actinomyces</taxon>
    </lineage>
</organism>
<gene>
    <name evidence="3" type="ORF">HMPREF1318_1747</name>
</gene>
<dbReference type="InterPro" id="IPR002525">
    <property type="entry name" value="Transp_IS110-like_N"/>
</dbReference>
<dbReference type="NCBIfam" id="NF033542">
    <property type="entry name" value="transpos_IS110"/>
    <property type="match status" value="1"/>
</dbReference>
<dbReference type="PANTHER" id="PTHR33055">
    <property type="entry name" value="TRANSPOSASE FOR INSERTION SEQUENCE ELEMENT IS1111A"/>
    <property type="match status" value="1"/>
</dbReference>
<reference evidence="3 4" key="1">
    <citation type="submission" date="2012-05" db="EMBL/GenBank/DDBJ databases">
        <authorList>
            <person name="Harkins D.M."/>
            <person name="Madupu R."/>
            <person name="Durkin A.S."/>
            <person name="Torralba M."/>
            <person name="Methe B."/>
            <person name="Sutton G.G."/>
            <person name="Nelson K.E."/>
        </authorList>
    </citation>
    <scope>NUCLEOTIDE SEQUENCE [LARGE SCALE GENOMIC DNA]</scope>
    <source>
        <strain evidence="3 4">F0489</strain>
    </source>
</reference>
<evidence type="ECO:0000313" key="3">
    <source>
        <dbReference type="EMBL" id="EJF39591.1"/>
    </source>
</evidence>
<accession>J0WT92</accession>
<dbReference type="PANTHER" id="PTHR33055:SF3">
    <property type="entry name" value="PUTATIVE TRANSPOSASE FOR IS117-RELATED"/>
    <property type="match status" value="1"/>
</dbReference>
<evidence type="ECO:0000259" key="2">
    <source>
        <dbReference type="Pfam" id="PF02371"/>
    </source>
</evidence>
<feature type="domain" description="Transposase IS110-like N-terminal" evidence="1">
    <location>
        <begin position="32"/>
        <end position="186"/>
    </location>
</feature>
<comment type="caution">
    <text evidence="3">The sequence shown here is derived from an EMBL/GenBank/DDBJ whole genome shotgun (WGS) entry which is preliminary data.</text>
</comment>
<evidence type="ECO:0000259" key="1">
    <source>
        <dbReference type="Pfam" id="PF01548"/>
    </source>
</evidence>
<sequence length="424" mass="45904">MGAGPVVHWLTPYRLDREAAGEMDIEDIDVFIGIDVGKSEHWATALSRDGRKVLDRALPNDEERLRALYKKLADHGNLLVVVDQPATIGALAVAVAQDMGITVGYLPGLSMRRIADLTPGSAKTDAKDAAVIVQAARTMPHTLRAISTSDEDAAALSMLTGFDLDLARQVNQTANRVRGLYTQIHPALERVLGPWLEHDAILEVIAAWPTPAKLKSAGKARIDARLKKHGCRRHATWAGQIVSALELQSVTVAGTNAAAVVLPHLARQLIALHAQRADVAARVETLVQAHPLYQVLTSMPGIGVRTSAVFLAETLGKTFDTGAQLASYAGLAPVTRRSGSSIRGEHVSHGGNKRLKRAMFLSAFASLRSDPVSRAYYQRKRDQGKRHNQAVLALAHRRTPTLHAMIRNNTLYNPQPATKLPTTA</sequence>
<dbReference type="Pfam" id="PF02371">
    <property type="entry name" value="Transposase_20"/>
    <property type="match status" value="1"/>
</dbReference>
<dbReference type="EMBL" id="AKFT01000175">
    <property type="protein sequence ID" value="EJF39591.1"/>
    <property type="molecule type" value="Genomic_DNA"/>
</dbReference>
<dbReference type="eggNOG" id="COG3547">
    <property type="taxonomic scope" value="Bacteria"/>
</dbReference>
<dbReference type="InterPro" id="IPR047650">
    <property type="entry name" value="Transpos_IS110"/>
</dbReference>
<dbReference type="Pfam" id="PF01548">
    <property type="entry name" value="DEDD_Tnp_IS110"/>
    <property type="match status" value="1"/>
</dbReference>
<keyword evidence="4" id="KW-1185">Reference proteome</keyword>
<feature type="domain" description="Transposase IS116/IS110/IS902 C-terminal" evidence="2">
    <location>
        <begin position="294"/>
        <end position="378"/>
    </location>
</feature>
<name>J0WT92_9ACTO</name>
<dbReference type="InterPro" id="IPR003346">
    <property type="entry name" value="Transposase_20"/>
</dbReference>